<dbReference type="EMBL" id="CP059735">
    <property type="protein sequence ID" value="WDD99674.1"/>
    <property type="molecule type" value="Genomic_DNA"/>
</dbReference>
<gene>
    <name evidence="2" type="ORF">SG35_003095</name>
</gene>
<dbReference type="AlphaFoldDB" id="A0AAE9YSW7"/>
<evidence type="ECO:0000313" key="3">
    <source>
        <dbReference type="Proteomes" id="UP000032568"/>
    </source>
</evidence>
<feature type="compositionally biased region" description="Basic and acidic residues" evidence="1">
    <location>
        <begin position="82"/>
        <end position="91"/>
    </location>
</feature>
<name>A0AAE9YSW7_9GAMM</name>
<dbReference type="Proteomes" id="UP000032568">
    <property type="component" value="Chromosome"/>
</dbReference>
<evidence type="ECO:0008006" key="4">
    <source>
        <dbReference type="Google" id="ProtNLM"/>
    </source>
</evidence>
<reference evidence="2 3" key="2">
    <citation type="journal article" date="2022" name="Mar. Drugs">
        <title>Bioassay-Guided Fractionation Leads to the Detection of Cholic Acid Generated by the Rare Thalassomonas sp.</title>
        <authorList>
            <person name="Pheiffer F."/>
            <person name="Schneider Y.K."/>
            <person name="Hansen E.H."/>
            <person name="Andersen J.H."/>
            <person name="Isaksson J."/>
            <person name="Busche T."/>
            <person name="R C."/>
            <person name="Kalinowski J."/>
            <person name="Zyl L.V."/>
            <person name="Trindade M."/>
        </authorList>
    </citation>
    <scope>NUCLEOTIDE SEQUENCE [LARGE SCALE GENOMIC DNA]</scope>
    <source>
        <strain evidence="2 3">A5K-106</strain>
    </source>
</reference>
<protein>
    <recommendedName>
        <fullName evidence="4">Lipoprotein</fullName>
    </recommendedName>
</protein>
<keyword evidence="3" id="KW-1185">Reference proteome</keyword>
<evidence type="ECO:0000256" key="1">
    <source>
        <dbReference type="SAM" id="MobiDB-lite"/>
    </source>
</evidence>
<sequence length="153" mass="17349">MINKAQFCGWLSMLCLLSACSSRQEKSVEEIFVTQIREDNSKMFAFTLRQEKAARSDKTRDKMATGKQGKRGKGAGRNKSAGRGEKQERENPLATVIQQKLEQRLNQSRYCTTGYLELERYASRAGMTVRGECNESATADDRLRFPNRVNGEI</sequence>
<organism evidence="2 3">
    <name type="scientific">Thalassomonas actiniarum</name>
    <dbReference type="NCBI Taxonomy" id="485447"/>
    <lineage>
        <taxon>Bacteria</taxon>
        <taxon>Pseudomonadati</taxon>
        <taxon>Pseudomonadota</taxon>
        <taxon>Gammaproteobacteria</taxon>
        <taxon>Alteromonadales</taxon>
        <taxon>Colwelliaceae</taxon>
        <taxon>Thalassomonas</taxon>
    </lineage>
</organism>
<feature type="compositionally biased region" description="Basic and acidic residues" evidence="1">
    <location>
        <begin position="49"/>
        <end position="64"/>
    </location>
</feature>
<dbReference type="PROSITE" id="PS51257">
    <property type="entry name" value="PROKAR_LIPOPROTEIN"/>
    <property type="match status" value="1"/>
</dbReference>
<dbReference type="KEGG" id="tact:SG35_003095"/>
<accession>A0AAE9YSW7</accession>
<evidence type="ECO:0000313" key="2">
    <source>
        <dbReference type="EMBL" id="WDD99674.1"/>
    </source>
</evidence>
<dbReference type="RefSeq" id="WP_044834966.1">
    <property type="nucleotide sequence ID" value="NZ_CP059735.1"/>
</dbReference>
<feature type="region of interest" description="Disordered" evidence="1">
    <location>
        <begin position="49"/>
        <end position="96"/>
    </location>
</feature>
<proteinExistence type="predicted"/>
<reference evidence="2 3" key="1">
    <citation type="journal article" date="2015" name="Genome Announc.">
        <title>Draft Genome Sequences of Marine Isolates of Thalassomonas viridans and Thalassomonas actiniarum.</title>
        <authorList>
            <person name="Olonade I."/>
            <person name="van Zyl L.J."/>
            <person name="Trindade M."/>
        </authorList>
    </citation>
    <scope>NUCLEOTIDE SEQUENCE [LARGE SCALE GENOMIC DNA]</scope>
    <source>
        <strain evidence="2 3">A5K-106</strain>
    </source>
</reference>